<keyword evidence="2" id="KW-0175">Coiled coil</keyword>
<evidence type="ECO:0000259" key="5">
    <source>
        <dbReference type="Pfam" id="PF25954"/>
    </source>
</evidence>
<evidence type="ECO:0000256" key="2">
    <source>
        <dbReference type="SAM" id="Coils"/>
    </source>
</evidence>
<gene>
    <name evidence="7" type="ORF">EV213_12040</name>
</gene>
<dbReference type="PANTHER" id="PTHR30469">
    <property type="entry name" value="MULTIDRUG RESISTANCE PROTEIN MDTA"/>
    <property type="match status" value="1"/>
</dbReference>
<proteinExistence type="inferred from homology"/>
<dbReference type="Pfam" id="PF25989">
    <property type="entry name" value="YknX_C"/>
    <property type="match status" value="1"/>
</dbReference>
<dbReference type="InterPro" id="IPR058792">
    <property type="entry name" value="Beta-barrel_RND_2"/>
</dbReference>
<dbReference type="InterPro" id="IPR006143">
    <property type="entry name" value="RND_pump_MFP"/>
</dbReference>
<evidence type="ECO:0000256" key="1">
    <source>
        <dbReference type="ARBA" id="ARBA00009477"/>
    </source>
</evidence>
<evidence type="ECO:0000313" key="8">
    <source>
        <dbReference type="Proteomes" id="UP000295632"/>
    </source>
</evidence>
<keyword evidence="8" id="KW-1185">Reference proteome</keyword>
<comment type="caution">
    <text evidence="7">The sequence shown here is derived from an EMBL/GenBank/DDBJ whole genome shotgun (WGS) entry which is preliminary data.</text>
</comment>
<reference evidence="7 8" key="1">
    <citation type="submission" date="2019-03" db="EMBL/GenBank/DDBJ databases">
        <title>Genomic Encyclopedia of Type Strains, Phase IV (KMG-IV): sequencing the most valuable type-strain genomes for metagenomic binning, comparative biology and taxonomic classification.</title>
        <authorList>
            <person name="Goeker M."/>
        </authorList>
    </citation>
    <scope>NUCLEOTIDE SEQUENCE [LARGE SCALE GENOMIC DNA]</scope>
    <source>
        <strain evidence="7 8">DSM 28697</strain>
    </source>
</reference>
<sequence length="466" mass="49835">MKRTIHNRLLLVLAATLLFITGCTSTEGATGVQEEKRTPVKVATIEQGNMATTKEIVANMFPNTEVNVMPKVQGQLVSVNVQKGDVVQKGAVLGKVDDKSLQQQVELNQIALQQAQTQYDAAQLAAQASQNGIDAAKNQLVQAEISIQQGKNTRLDSMSNNDLSVDQARTQWKSAQEDIETYANLYREGAVSYQEYQQVIDAEKQAKIALDQAQIAAEGAENTENVDLLEAQKNAAQIGIANAKEDVKNAANAAEQARIGVQQAQTQLKQSKSMLEDPVIYAPITGEVAAVNGKAGEMVSASNPFVTIVNLTSVTARSSVTGAQLSLFEKNQDVEVTIRALDQSFTGTVSYIAATAAENGLFTVEATVPNDQQTIKPGMVGEIVLTSNVIDDAILVPTEAVVEEGDAAYIFVVEDDKAVQKEVELLEVQSDQSAIKGDVVGGATVIIQGQNTLTDGSLIRIMEEGE</sequence>
<evidence type="ECO:0000313" key="7">
    <source>
        <dbReference type="EMBL" id="TDQ36109.1"/>
    </source>
</evidence>
<dbReference type="Pfam" id="PF25954">
    <property type="entry name" value="Beta-barrel_RND_2"/>
    <property type="match status" value="1"/>
</dbReference>
<accession>A0A4R6TVU0</accession>
<dbReference type="SUPFAM" id="SSF111369">
    <property type="entry name" value="HlyD-like secretion proteins"/>
    <property type="match status" value="2"/>
</dbReference>
<dbReference type="InterPro" id="IPR058625">
    <property type="entry name" value="MdtA-like_BSH"/>
</dbReference>
<feature type="domain" description="YknX-like C-terminal permuted SH3-like" evidence="6">
    <location>
        <begin position="394"/>
        <end position="459"/>
    </location>
</feature>
<evidence type="ECO:0000259" key="4">
    <source>
        <dbReference type="Pfam" id="PF25917"/>
    </source>
</evidence>
<feature type="coiled-coil region" evidence="2">
    <location>
        <begin position="203"/>
        <end position="260"/>
    </location>
</feature>
<dbReference type="PROSITE" id="PS51257">
    <property type="entry name" value="PROKAR_LIPOPROTEIN"/>
    <property type="match status" value="1"/>
</dbReference>
<dbReference type="OrthoDB" id="2456449at2"/>
<dbReference type="GO" id="GO:1990281">
    <property type="term" value="C:efflux pump complex"/>
    <property type="evidence" value="ECO:0007669"/>
    <property type="project" value="TreeGrafter"/>
</dbReference>
<comment type="similarity">
    <text evidence="1">Belongs to the membrane fusion protein (MFP) (TC 8.A.1) family.</text>
</comment>
<dbReference type="EMBL" id="SNYJ01000020">
    <property type="protein sequence ID" value="TDQ36109.1"/>
    <property type="molecule type" value="Genomic_DNA"/>
</dbReference>
<dbReference type="Gene3D" id="1.10.287.470">
    <property type="entry name" value="Helix hairpin bin"/>
    <property type="match status" value="1"/>
</dbReference>
<dbReference type="Pfam" id="PF25917">
    <property type="entry name" value="BSH_RND"/>
    <property type="match status" value="1"/>
</dbReference>
<dbReference type="PANTHER" id="PTHR30469:SF15">
    <property type="entry name" value="HLYD FAMILY OF SECRETION PROTEINS"/>
    <property type="match status" value="1"/>
</dbReference>
<dbReference type="Gene3D" id="2.40.420.20">
    <property type="match status" value="1"/>
</dbReference>
<feature type="signal peptide" evidence="3">
    <location>
        <begin position="1"/>
        <end position="28"/>
    </location>
</feature>
<dbReference type="AlphaFoldDB" id="A0A4R6TVU0"/>
<name>A0A4R6TVU0_9BACI</name>
<organism evidence="7 8">
    <name type="scientific">Aureibacillus halotolerans</name>
    <dbReference type="NCBI Taxonomy" id="1508390"/>
    <lineage>
        <taxon>Bacteria</taxon>
        <taxon>Bacillati</taxon>
        <taxon>Bacillota</taxon>
        <taxon>Bacilli</taxon>
        <taxon>Bacillales</taxon>
        <taxon>Bacillaceae</taxon>
        <taxon>Aureibacillus</taxon>
    </lineage>
</organism>
<evidence type="ECO:0000259" key="6">
    <source>
        <dbReference type="Pfam" id="PF25989"/>
    </source>
</evidence>
<dbReference type="Gene3D" id="2.40.50.100">
    <property type="match status" value="1"/>
</dbReference>
<dbReference type="Proteomes" id="UP000295632">
    <property type="component" value="Unassembled WGS sequence"/>
</dbReference>
<feature type="chain" id="PRO_5020739209" evidence="3">
    <location>
        <begin position="29"/>
        <end position="466"/>
    </location>
</feature>
<dbReference type="InterPro" id="IPR058637">
    <property type="entry name" value="YknX-like_C"/>
</dbReference>
<evidence type="ECO:0000256" key="3">
    <source>
        <dbReference type="SAM" id="SignalP"/>
    </source>
</evidence>
<protein>
    <submittedName>
        <fullName evidence="7">RND family efflux transporter MFP subunit</fullName>
    </submittedName>
</protein>
<dbReference type="Gene3D" id="2.40.30.170">
    <property type="match status" value="1"/>
</dbReference>
<feature type="domain" description="Multidrug resistance protein MdtA-like barrel-sandwich hybrid" evidence="4">
    <location>
        <begin position="65"/>
        <end position="309"/>
    </location>
</feature>
<dbReference type="GO" id="GO:0015562">
    <property type="term" value="F:efflux transmembrane transporter activity"/>
    <property type="evidence" value="ECO:0007669"/>
    <property type="project" value="TreeGrafter"/>
</dbReference>
<dbReference type="RefSeq" id="WP_133581842.1">
    <property type="nucleotide sequence ID" value="NZ_SNYJ01000020.1"/>
</dbReference>
<feature type="domain" description="CusB-like beta-barrel" evidence="5">
    <location>
        <begin position="320"/>
        <end position="387"/>
    </location>
</feature>
<keyword evidence="3" id="KW-0732">Signal</keyword>
<dbReference type="NCBIfam" id="TIGR01730">
    <property type="entry name" value="RND_mfp"/>
    <property type="match status" value="1"/>
</dbReference>